<dbReference type="PANTHER" id="PTHR24373">
    <property type="entry name" value="SLIT RELATED LEUCINE-RICH REPEAT NEURONAL PROTEIN"/>
    <property type="match status" value="1"/>
</dbReference>
<evidence type="ECO:0000313" key="5">
    <source>
        <dbReference type="Proteomes" id="UP000677054"/>
    </source>
</evidence>
<dbReference type="AlphaFoldDB" id="A0A7R8XIN2"/>
<dbReference type="Gene3D" id="3.80.10.10">
    <property type="entry name" value="Ribonuclease Inhibitor"/>
    <property type="match status" value="1"/>
</dbReference>
<gene>
    <name evidence="4" type="ORF">DSTB1V02_LOCUS6566</name>
</gene>
<evidence type="ECO:0000256" key="2">
    <source>
        <dbReference type="ARBA" id="ARBA00022729"/>
    </source>
</evidence>
<dbReference type="OrthoDB" id="1687175at2759"/>
<dbReference type="EMBL" id="CAJPEV010001219">
    <property type="protein sequence ID" value="CAG0891423.1"/>
    <property type="molecule type" value="Genomic_DNA"/>
</dbReference>
<proteinExistence type="predicted"/>
<dbReference type="InterPro" id="IPR050328">
    <property type="entry name" value="Dev_Immune_Receptor"/>
</dbReference>
<keyword evidence="2" id="KW-0732">Signal</keyword>
<keyword evidence="3" id="KW-0677">Repeat</keyword>
<organism evidence="4">
    <name type="scientific">Darwinula stevensoni</name>
    <dbReference type="NCBI Taxonomy" id="69355"/>
    <lineage>
        <taxon>Eukaryota</taxon>
        <taxon>Metazoa</taxon>
        <taxon>Ecdysozoa</taxon>
        <taxon>Arthropoda</taxon>
        <taxon>Crustacea</taxon>
        <taxon>Oligostraca</taxon>
        <taxon>Ostracoda</taxon>
        <taxon>Podocopa</taxon>
        <taxon>Podocopida</taxon>
        <taxon>Darwinulocopina</taxon>
        <taxon>Darwinuloidea</taxon>
        <taxon>Darwinulidae</taxon>
        <taxon>Darwinula</taxon>
    </lineage>
</organism>
<keyword evidence="1" id="KW-0433">Leucine-rich repeat</keyword>
<accession>A0A7R8XIN2</accession>
<dbReference type="PANTHER" id="PTHR24373:SF275">
    <property type="entry name" value="TIR DOMAIN-CONTAINING PROTEIN"/>
    <property type="match status" value="1"/>
</dbReference>
<dbReference type="InterPro" id="IPR032675">
    <property type="entry name" value="LRR_dom_sf"/>
</dbReference>
<dbReference type="Pfam" id="PF13855">
    <property type="entry name" value="LRR_8"/>
    <property type="match status" value="1"/>
</dbReference>
<keyword evidence="5" id="KW-1185">Reference proteome</keyword>
<dbReference type="SUPFAM" id="SSF52058">
    <property type="entry name" value="L domain-like"/>
    <property type="match status" value="1"/>
</dbReference>
<dbReference type="InterPro" id="IPR003591">
    <property type="entry name" value="Leu-rich_rpt_typical-subtyp"/>
</dbReference>
<reference evidence="4" key="1">
    <citation type="submission" date="2020-11" db="EMBL/GenBank/DDBJ databases">
        <authorList>
            <person name="Tran Van P."/>
        </authorList>
    </citation>
    <scope>NUCLEOTIDE SEQUENCE</scope>
</reference>
<evidence type="ECO:0000313" key="4">
    <source>
        <dbReference type="EMBL" id="CAD7246720.1"/>
    </source>
</evidence>
<evidence type="ECO:0000256" key="3">
    <source>
        <dbReference type="ARBA" id="ARBA00022737"/>
    </source>
</evidence>
<dbReference type="Proteomes" id="UP000677054">
    <property type="component" value="Unassembled WGS sequence"/>
</dbReference>
<evidence type="ECO:0000256" key="1">
    <source>
        <dbReference type="ARBA" id="ARBA00022614"/>
    </source>
</evidence>
<name>A0A7R8XIN2_9CRUS</name>
<dbReference type="EMBL" id="LR900736">
    <property type="protein sequence ID" value="CAD7246720.1"/>
    <property type="molecule type" value="Genomic_DNA"/>
</dbReference>
<sequence>MAEFILEKTEKVTELPKGVFGNVTFQKISISSTDLATVDPSALLSSKDRLEEVSIFSSALKDFPFHILPQLTQLKTLDLSSNMLNAVPAFDSPSLEMLDISDNGIETLKPGWSIPNLVTLSIRYNPITALPAGLVEGMKNLADFDASDCQLGPILKKGSLTFRSEVLSKVFLGGNEIVNLEPGAITGLKADTKLHLQQNMMTELKEDAFLPMLEDLGENGRIYLSVPTCLVHIPMLFHPAPARFTGPPET</sequence>
<dbReference type="SMART" id="SM00369">
    <property type="entry name" value="LRR_TYP"/>
    <property type="match status" value="3"/>
</dbReference>
<dbReference type="InterPro" id="IPR001611">
    <property type="entry name" value="Leu-rich_rpt"/>
</dbReference>
<protein>
    <submittedName>
        <fullName evidence="4">Uncharacterized protein</fullName>
    </submittedName>
</protein>